<dbReference type="PANTHER" id="PTHR12029">
    <property type="entry name" value="RNA METHYLTRANSFERASE"/>
    <property type="match status" value="1"/>
</dbReference>
<keyword evidence="2" id="KW-0808">Transferase</keyword>
<evidence type="ECO:0000256" key="1">
    <source>
        <dbReference type="ARBA" id="ARBA00022603"/>
    </source>
</evidence>
<dbReference type="Pfam" id="PF00588">
    <property type="entry name" value="SpoU_methylase"/>
    <property type="match status" value="1"/>
</dbReference>
<dbReference type="PANTHER" id="PTHR12029:SF11">
    <property type="entry name" value="METHYLTRANSFERASE TARBP1-RELATED"/>
    <property type="match status" value="1"/>
</dbReference>
<dbReference type="Gene3D" id="3.40.1280.10">
    <property type="match status" value="1"/>
</dbReference>
<evidence type="ECO:0000259" key="3">
    <source>
        <dbReference type="Pfam" id="PF00588"/>
    </source>
</evidence>
<dbReference type="SUPFAM" id="SSF75217">
    <property type="entry name" value="alpha/beta knot"/>
    <property type="match status" value="1"/>
</dbReference>
<dbReference type="GO" id="GO:0030488">
    <property type="term" value="P:tRNA methylation"/>
    <property type="evidence" value="ECO:0007669"/>
    <property type="project" value="InterPro"/>
</dbReference>
<dbReference type="CDD" id="cd18091">
    <property type="entry name" value="SpoU-like_TRM3-like"/>
    <property type="match status" value="1"/>
</dbReference>
<dbReference type="GO" id="GO:0003723">
    <property type="term" value="F:RNA binding"/>
    <property type="evidence" value="ECO:0007669"/>
    <property type="project" value="InterPro"/>
</dbReference>
<dbReference type="AlphaFoldDB" id="A0A951QDN5"/>
<dbReference type="GO" id="GO:0016423">
    <property type="term" value="F:tRNA (guanine) methyltransferase activity"/>
    <property type="evidence" value="ECO:0007669"/>
    <property type="project" value="InterPro"/>
</dbReference>
<name>A0A951QDN5_9CYAN</name>
<reference evidence="4" key="2">
    <citation type="journal article" date="2022" name="Microbiol. Resour. Announc.">
        <title>Metagenome Sequencing to Explore Phylogenomics of Terrestrial Cyanobacteria.</title>
        <authorList>
            <person name="Ward R.D."/>
            <person name="Stajich J.E."/>
            <person name="Johansen J.R."/>
            <person name="Huntemann M."/>
            <person name="Clum A."/>
            <person name="Foster B."/>
            <person name="Foster B."/>
            <person name="Roux S."/>
            <person name="Palaniappan K."/>
            <person name="Varghese N."/>
            <person name="Mukherjee S."/>
            <person name="Reddy T.B.K."/>
            <person name="Daum C."/>
            <person name="Copeland A."/>
            <person name="Chen I.A."/>
            <person name="Ivanova N.N."/>
            <person name="Kyrpides N.C."/>
            <person name="Shapiro N."/>
            <person name="Eloe-Fadrosh E.A."/>
            <person name="Pietrasiak N."/>
        </authorList>
    </citation>
    <scope>NUCLEOTIDE SEQUENCE</scope>
    <source>
        <strain evidence="4">UHER 2000/2452</strain>
    </source>
</reference>
<reference evidence="4" key="1">
    <citation type="submission" date="2021-05" db="EMBL/GenBank/DDBJ databases">
        <authorList>
            <person name="Pietrasiak N."/>
            <person name="Ward R."/>
            <person name="Stajich J.E."/>
            <person name="Kurbessoian T."/>
        </authorList>
    </citation>
    <scope>NUCLEOTIDE SEQUENCE</scope>
    <source>
        <strain evidence="4">UHER 2000/2452</strain>
    </source>
</reference>
<dbReference type="InterPro" id="IPR044748">
    <property type="entry name" value="Trm3/TARBP1_C"/>
</dbReference>
<dbReference type="EMBL" id="JAHHHD010000016">
    <property type="protein sequence ID" value="MBW4659971.1"/>
    <property type="molecule type" value="Genomic_DNA"/>
</dbReference>
<dbReference type="Proteomes" id="UP000757435">
    <property type="component" value="Unassembled WGS sequence"/>
</dbReference>
<accession>A0A951QDN5</accession>
<dbReference type="InterPro" id="IPR001537">
    <property type="entry name" value="SpoU_MeTrfase"/>
</dbReference>
<evidence type="ECO:0000313" key="4">
    <source>
        <dbReference type="EMBL" id="MBW4659971.1"/>
    </source>
</evidence>
<organism evidence="4 5">
    <name type="scientific">Drouetiella hepatica Uher 2000/2452</name>
    <dbReference type="NCBI Taxonomy" id="904376"/>
    <lineage>
        <taxon>Bacteria</taxon>
        <taxon>Bacillati</taxon>
        <taxon>Cyanobacteriota</taxon>
        <taxon>Cyanophyceae</taxon>
        <taxon>Oculatellales</taxon>
        <taxon>Oculatellaceae</taxon>
        <taxon>Drouetiella</taxon>
    </lineage>
</organism>
<feature type="domain" description="tRNA/rRNA methyltransferase SpoU type" evidence="3">
    <location>
        <begin position="14"/>
        <end position="156"/>
    </location>
</feature>
<protein>
    <submittedName>
        <fullName evidence="4">RNA methyltransferase</fullName>
    </submittedName>
</protein>
<dbReference type="InterPro" id="IPR045330">
    <property type="entry name" value="TRM3/TARBP1"/>
</dbReference>
<evidence type="ECO:0000313" key="5">
    <source>
        <dbReference type="Proteomes" id="UP000757435"/>
    </source>
</evidence>
<dbReference type="InterPro" id="IPR029026">
    <property type="entry name" value="tRNA_m1G_MTases_N"/>
</dbReference>
<evidence type="ECO:0000256" key="2">
    <source>
        <dbReference type="ARBA" id="ARBA00022679"/>
    </source>
</evidence>
<keyword evidence="1 4" id="KW-0489">Methyltransferase</keyword>
<comment type="caution">
    <text evidence="4">The sequence shown here is derived from an EMBL/GenBank/DDBJ whole genome shotgun (WGS) entry which is preliminary data.</text>
</comment>
<proteinExistence type="predicted"/>
<sequence>MNRADYSQLPRHSLIVCATLVHSPVNLGGLCRTAEAFRLEAMVLADLAIAETHPFRNLAASAHHWQPLNACALDVLPSWLSQQRQLGYSLIALDANPAALPLTEFVFSQKTVLVLGQELTGIPAAILDQCDRALSIPQSGMVESLNVQTAGAIAIYEYIRQQSLSLT</sequence>
<gene>
    <name evidence="4" type="ORF">KME15_14955</name>
</gene>
<dbReference type="InterPro" id="IPR029028">
    <property type="entry name" value="Alpha/beta_knot_MTases"/>
</dbReference>